<dbReference type="AlphaFoldDB" id="A0A8X6QU83"/>
<evidence type="ECO:0000313" key="2">
    <source>
        <dbReference type="Proteomes" id="UP000887013"/>
    </source>
</evidence>
<keyword evidence="2" id="KW-1185">Reference proteome</keyword>
<protein>
    <submittedName>
        <fullName evidence="1">Uncharacterized protein</fullName>
    </submittedName>
</protein>
<proteinExistence type="predicted"/>
<sequence length="140" mass="15502">MNSIIWNLKKSEKILTNPNIRATLASYQAGGGQGNPVVKITTFVIKEVLVQLWTLDSRPNDALGEKGACAPYWTEALFVCFSPCIEENLLSHGHGLLLVYVRWSEDHGQVGAFASGCGNLCDLQFCSSKSQCFARDYQNW</sequence>
<reference evidence="1" key="1">
    <citation type="submission" date="2020-08" db="EMBL/GenBank/DDBJ databases">
        <title>Multicomponent nature underlies the extraordinary mechanical properties of spider dragline silk.</title>
        <authorList>
            <person name="Kono N."/>
            <person name="Nakamura H."/>
            <person name="Mori M."/>
            <person name="Yoshida Y."/>
            <person name="Ohtoshi R."/>
            <person name="Malay A.D."/>
            <person name="Moran D.A.P."/>
            <person name="Tomita M."/>
            <person name="Numata K."/>
            <person name="Arakawa K."/>
        </authorList>
    </citation>
    <scope>NUCLEOTIDE SEQUENCE</scope>
</reference>
<name>A0A8X6QU83_NEPPI</name>
<comment type="caution">
    <text evidence="1">The sequence shown here is derived from an EMBL/GenBank/DDBJ whole genome shotgun (WGS) entry which is preliminary data.</text>
</comment>
<dbReference type="EMBL" id="BMAW01034849">
    <property type="protein sequence ID" value="GFU36836.1"/>
    <property type="molecule type" value="Genomic_DNA"/>
</dbReference>
<evidence type="ECO:0000313" key="1">
    <source>
        <dbReference type="EMBL" id="GFU36836.1"/>
    </source>
</evidence>
<organism evidence="1 2">
    <name type="scientific">Nephila pilipes</name>
    <name type="common">Giant wood spider</name>
    <name type="synonym">Nephila maculata</name>
    <dbReference type="NCBI Taxonomy" id="299642"/>
    <lineage>
        <taxon>Eukaryota</taxon>
        <taxon>Metazoa</taxon>
        <taxon>Ecdysozoa</taxon>
        <taxon>Arthropoda</taxon>
        <taxon>Chelicerata</taxon>
        <taxon>Arachnida</taxon>
        <taxon>Araneae</taxon>
        <taxon>Araneomorphae</taxon>
        <taxon>Entelegynae</taxon>
        <taxon>Araneoidea</taxon>
        <taxon>Nephilidae</taxon>
        <taxon>Nephila</taxon>
    </lineage>
</organism>
<gene>
    <name evidence="1" type="ORF">NPIL_220581</name>
</gene>
<accession>A0A8X6QU83</accession>
<dbReference type="Proteomes" id="UP000887013">
    <property type="component" value="Unassembled WGS sequence"/>
</dbReference>